<name>A0A381UKW8_9ZZZZ</name>
<protein>
    <recommendedName>
        <fullName evidence="1">DUF985 domain-containing protein</fullName>
    </recommendedName>
</protein>
<evidence type="ECO:0000259" key="1">
    <source>
        <dbReference type="Pfam" id="PF06172"/>
    </source>
</evidence>
<dbReference type="InterPro" id="IPR039935">
    <property type="entry name" value="YML079W-like"/>
</dbReference>
<accession>A0A381UKW8</accession>
<feature type="domain" description="DUF985" evidence="1">
    <location>
        <begin position="10"/>
        <end position="129"/>
    </location>
</feature>
<dbReference type="InterPro" id="IPR009327">
    <property type="entry name" value="Cupin_DUF985"/>
</dbReference>
<proteinExistence type="predicted"/>
<reference evidence="2" key="1">
    <citation type="submission" date="2018-05" db="EMBL/GenBank/DDBJ databases">
        <authorList>
            <person name="Lanie J.A."/>
            <person name="Ng W.-L."/>
            <person name="Kazmierczak K.M."/>
            <person name="Andrzejewski T.M."/>
            <person name="Davidsen T.M."/>
            <person name="Wayne K.J."/>
            <person name="Tettelin H."/>
            <person name="Glass J.I."/>
            <person name="Rusch D."/>
            <person name="Podicherti R."/>
            <person name="Tsui H.-C.T."/>
            <person name="Winkler M.E."/>
        </authorList>
    </citation>
    <scope>NUCLEOTIDE SEQUENCE</scope>
</reference>
<dbReference type="CDD" id="cd06121">
    <property type="entry name" value="cupin_YML079wp"/>
    <property type="match status" value="1"/>
</dbReference>
<dbReference type="AlphaFoldDB" id="A0A381UKW8"/>
<sequence>MRGSLEADRVADLLGLAPLPAEGGRWAQTVRDGQSTAIYYLLADGDFSAIHRLQSPELYHHYGGDPALLLLLHPDGQVTEPVLGPDLEGGQRPQVLVPAGVWQGSSTLGRWSLLGTTMTPPYTDEMFELGRRDDLLDRWPTAAARIADLTRA</sequence>
<gene>
    <name evidence="2" type="ORF">METZ01_LOCUS81624</name>
</gene>
<dbReference type="EMBL" id="UINC01006642">
    <property type="protein sequence ID" value="SVA28770.1"/>
    <property type="molecule type" value="Genomic_DNA"/>
</dbReference>
<evidence type="ECO:0000313" key="2">
    <source>
        <dbReference type="EMBL" id="SVA28770.1"/>
    </source>
</evidence>
<dbReference type="InterPro" id="IPR014710">
    <property type="entry name" value="RmlC-like_jellyroll"/>
</dbReference>
<dbReference type="Pfam" id="PF06172">
    <property type="entry name" value="Cupin_5"/>
    <property type="match status" value="1"/>
</dbReference>
<organism evidence="2">
    <name type="scientific">marine metagenome</name>
    <dbReference type="NCBI Taxonomy" id="408172"/>
    <lineage>
        <taxon>unclassified sequences</taxon>
        <taxon>metagenomes</taxon>
        <taxon>ecological metagenomes</taxon>
    </lineage>
</organism>
<dbReference type="InterPro" id="IPR011051">
    <property type="entry name" value="RmlC_Cupin_sf"/>
</dbReference>
<dbReference type="PANTHER" id="PTHR33387:SF3">
    <property type="entry name" value="DUF985 DOMAIN-CONTAINING PROTEIN"/>
    <property type="match status" value="1"/>
</dbReference>
<dbReference type="SUPFAM" id="SSF51182">
    <property type="entry name" value="RmlC-like cupins"/>
    <property type="match status" value="1"/>
</dbReference>
<dbReference type="Gene3D" id="2.60.120.10">
    <property type="entry name" value="Jelly Rolls"/>
    <property type="match status" value="1"/>
</dbReference>
<dbReference type="PANTHER" id="PTHR33387">
    <property type="entry name" value="RMLC-LIKE JELLY ROLL FOLD PROTEIN"/>
    <property type="match status" value="1"/>
</dbReference>